<proteinExistence type="predicted"/>
<organism evidence="1">
    <name type="scientific">Arundo donax</name>
    <name type="common">Giant reed</name>
    <name type="synonym">Donax arundinaceus</name>
    <dbReference type="NCBI Taxonomy" id="35708"/>
    <lineage>
        <taxon>Eukaryota</taxon>
        <taxon>Viridiplantae</taxon>
        <taxon>Streptophyta</taxon>
        <taxon>Embryophyta</taxon>
        <taxon>Tracheophyta</taxon>
        <taxon>Spermatophyta</taxon>
        <taxon>Magnoliopsida</taxon>
        <taxon>Liliopsida</taxon>
        <taxon>Poales</taxon>
        <taxon>Poaceae</taxon>
        <taxon>PACMAD clade</taxon>
        <taxon>Arundinoideae</taxon>
        <taxon>Arundineae</taxon>
        <taxon>Arundo</taxon>
    </lineage>
</organism>
<protein>
    <submittedName>
        <fullName evidence="1">Uncharacterized protein</fullName>
    </submittedName>
</protein>
<dbReference type="AlphaFoldDB" id="A0A0A9E6J7"/>
<reference evidence="1" key="1">
    <citation type="submission" date="2014-09" db="EMBL/GenBank/DDBJ databases">
        <authorList>
            <person name="Magalhaes I.L.F."/>
            <person name="Oliveira U."/>
            <person name="Santos F.R."/>
            <person name="Vidigal T.H.D.A."/>
            <person name="Brescovit A.D."/>
            <person name="Santos A.J."/>
        </authorList>
    </citation>
    <scope>NUCLEOTIDE SEQUENCE</scope>
    <source>
        <tissue evidence="1">Shoot tissue taken approximately 20 cm above the soil surface</tissue>
    </source>
</reference>
<accession>A0A0A9E6J7</accession>
<reference evidence="1" key="2">
    <citation type="journal article" date="2015" name="Data Brief">
        <title>Shoot transcriptome of the giant reed, Arundo donax.</title>
        <authorList>
            <person name="Barrero R.A."/>
            <person name="Guerrero F.D."/>
            <person name="Moolhuijzen P."/>
            <person name="Goolsby J.A."/>
            <person name="Tidwell J."/>
            <person name="Bellgard S.E."/>
            <person name="Bellgard M.I."/>
        </authorList>
    </citation>
    <scope>NUCLEOTIDE SEQUENCE</scope>
    <source>
        <tissue evidence="1">Shoot tissue taken approximately 20 cm above the soil surface</tissue>
    </source>
</reference>
<evidence type="ECO:0000313" key="1">
    <source>
        <dbReference type="EMBL" id="JAD94618.1"/>
    </source>
</evidence>
<sequence length="61" mass="7211">MEQCETWRTYIVVVVICHHLWKEIRNLSCIIMGVHSVFMRLNSELEVQMHACNKTASKLLH</sequence>
<name>A0A0A9E6J7_ARUDO</name>
<dbReference type="EMBL" id="GBRH01203277">
    <property type="protein sequence ID" value="JAD94618.1"/>
    <property type="molecule type" value="Transcribed_RNA"/>
</dbReference>